<dbReference type="OrthoDB" id="9812205at2"/>
<dbReference type="SUPFAM" id="SSF158997">
    <property type="entry name" value="Trm112p-like"/>
    <property type="match status" value="1"/>
</dbReference>
<gene>
    <name evidence="2" type="ORF">VI33_01480</name>
</gene>
<dbReference type="GO" id="GO:0005829">
    <property type="term" value="C:cytosol"/>
    <property type="evidence" value="ECO:0007669"/>
    <property type="project" value="TreeGrafter"/>
</dbReference>
<dbReference type="PANTHER" id="PTHR33505">
    <property type="entry name" value="ZGC:162634"/>
    <property type="match status" value="1"/>
</dbReference>
<dbReference type="PANTHER" id="PTHR33505:SF4">
    <property type="entry name" value="PROTEIN PREY, MITOCHONDRIAL"/>
    <property type="match status" value="1"/>
</dbReference>
<dbReference type="Proteomes" id="UP000066549">
    <property type="component" value="Chromosome"/>
</dbReference>
<evidence type="ECO:0000256" key="1">
    <source>
        <dbReference type="HAMAP-Rule" id="MF_01187"/>
    </source>
</evidence>
<dbReference type="EMBL" id="CP011002">
    <property type="protein sequence ID" value="AKO65458.1"/>
    <property type="molecule type" value="Genomic_DNA"/>
</dbReference>
<protein>
    <recommendedName>
        <fullName evidence="1">UPF0434 protein VI33_01480</fullName>
    </recommendedName>
</protein>
<accession>A0A0H4J0Z4</accession>
<evidence type="ECO:0000313" key="2">
    <source>
        <dbReference type="EMBL" id="AKO65458.1"/>
    </source>
</evidence>
<dbReference type="HAMAP" id="MF_01187">
    <property type="entry name" value="UPF0434"/>
    <property type="match status" value="1"/>
</dbReference>
<keyword evidence="2" id="KW-0808">Transferase</keyword>
<keyword evidence="3" id="KW-1185">Reference proteome</keyword>
<dbReference type="AlphaFoldDB" id="A0A0H4J0Z4"/>
<dbReference type="InterPro" id="IPR005651">
    <property type="entry name" value="Trm112-like"/>
</dbReference>
<proteinExistence type="inferred from homology"/>
<comment type="similarity">
    <text evidence="1">Belongs to the UPF0434 family.</text>
</comment>
<sequence length="54" mass="6031">MDKNLLELIVCPVTKEKLVYDKKNNELISKGAGLAYSIKNGIPIMLVSEARKIK</sequence>
<dbReference type="Pfam" id="PF03966">
    <property type="entry name" value="Trm112p"/>
    <property type="match status" value="1"/>
</dbReference>
<organism evidence="2 3">
    <name type="scientific">Methylophilales bacterium MBRS-H7</name>
    <dbReference type="NCBI Taxonomy" id="1623450"/>
    <lineage>
        <taxon>Bacteria</taxon>
        <taxon>Pseudomonadati</taxon>
        <taxon>Pseudomonadota</taxon>
        <taxon>Betaproteobacteria</taxon>
        <taxon>Nitrosomonadales</taxon>
        <taxon>OM43 clade</taxon>
    </lineage>
</organism>
<dbReference type="GO" id="GO:0016301">
    <property type="term" value="F:kinase activity"/>
    <property type="evidence" value="ECO:0007669"/>
    <property type="project" value="UniProtKB-KW"/>
</dbReference>
<evidence type="ECO:0000313" key="3">
    <source>
        <dbReference type="Proteomes" id="UP000066549"/>
    </source>
</evidence>
<reference evidence="2 3" key="1">
    <citation type="submission" date="2015-03" db="EMBL/GenBank/DDBJ databases">
        <title>Comparative analysis of the OM43 clade including a novel species from Red Sea uncovers genomic and metabolic diversity among marine methylotrophs.</title>
        <authorList>
            <person name="Jimenez-Infante F."/>
            <person name="Ngugi D.K."/>
            <person name="Vinu M."/>
            <person name="Alam I."/>
            <person name="Kamau A."/>
            <person name="Blom J."/>
            <person name="Bajic V.B."/>
            <person name="Stingl U."/>
        </authorList>
    </citation>
    <scope>NUCLEOTIDE SEQUENCE [LARGE SCALE GENOMIC DNA]</scope>
    <source>
        <strain evidence="2 3">MBRSH7</strain>
    </source>
</reference>
<keyword evidence="2" id="KW-0418">Kinase</keyword>
<name>A0A0H4J0Z4_9PROT</name>
<dbReference type="Gene3D" id="2.20.25.10">
    <property type="match status" value="1"/>
</dbReference>